<dbReference type="NCBIfam" id="TIGR01494">
    <property type="entry name" value="ATPase_P-type"/>
    <property type="match status" value="1"/>
</dbReference>
<dbReference type="InterPro" id="IPR023299">
    <property type="entry name" value="ATPase_P-typ_cyto_dom_N"/>
</dbReference>
<dbReference type="SFLD" id="SFLDG00002">
    <property type="entry name" value="C1.7:_P-type_atpase_like"/>
    <property type="match status" value="1"/>
</dbReference>
<protein>
    <recommendedName>
        <fullName evidence="7">P-type Zn(2+) transporter</fullName>
        <ecNumber evidence="7">7.2.2.12</ecNumber>
    </recommendedName>
</protein>
<dbReference type="InterPro" id="IPR018303">
    <property type="entry name" value="ATPase_P-typ_P_site"/>
</dbReference>
<keyword evidence="9" id="KW-0479">Metal-binding</keyword>
<dbReference type="NCBIfam" id="TIGR01525">
    <property type="entry name" value="ATPase-IB_hvy"/>
    <property type="match status" value="1"/>
</dbReference>
<accession>E1QED8</accession>
<keyword evidence="9" id="KW-0067">ATP-binding</keyword>
<dbReference type="KEGG" id="dbr:Deba_0552"/>
<dbReference type="SFLD" id="SFLDF00027">
    <property type="entry name" value="p-type_atpase"/>
    <property type="match status" value="1"/>
</dbReference>
<dbReference type="InterPro" id="IPR001757">
    <property type="entry name" value="P_typ_ATPase"/>
</dbReference>
<dbReference type="AlphaFoldDB" id="E1QED8"/>
<dbReference type="GO" id="GO:0016463">
    <property type="term" value="F:P-type zinc transporter activity"/>
    <property type="evidence" value="ECO:0007669"/>
    <property type="project" value="UniProtKB-EC"/>
</dbReference>
<dbReference type="SUPFAM" id="SSF56784">
    <property type="entry name" value="HAD-like"/>
    <property type="match status" value="1"/>
</dbReference>
<evidence type="ECO:0000313" key="11">
    <source>
        <dbReference type="EMBL" id="ADK83924.1"/>
    </source>
</evidence>
<evidence type="ECO:0000259" key="10">
    <source>
        <dbReference type="Pfam" id="PF00122"/>
    </source>
</evidence>
<dbReference type="InterPro" id="IPR036412">
    <property type="entry name" value="HAD-like_sf"/>
</dbReference>
<dbReference type="InterPro" id="IPR051014">
    <property type="entry name" value="Cation_Transport_ATPase_IB"/>
</dbReference>
<dbReference type="HOGENOM" id="CLU_001771_6_3_7"/>
<dbReference type="eggNOG" id="COG2217">
    <property type="taxonomic scope" value="Bacteria"/>
</dbReference>
<dbReference type="Pfam" id="PF00122">
    <property type="entry name" value="E1-E2_ATPase"/>
    <property type="match status" value="1"/>
</dbReference>
<comment type="catalytic activity">
    <reaction evidence="8">
        <text>Zn(2+)(in) + ATP + H2O = Zn(2+)(out) + ADP + phosphate + H(+)</text>
        <dbReference type="Rhea" id="RHEA:20621"/>
        <dbReference type="ChEBI" id="CHEBI:15377"/>
        <dbReference type="ChEBI" id="CHEBI:15378"/>
        <dbReference type="ChEBI" id="CHEBI:29105"/>
        <dbReference type="ChEBI" id="CHEBI:30616"/>
        <dbReference type="ChEBI" id="CHEBI:43474"/>
        <dbReference type="ChEBI" id="CHEBI:456216"/>
        <dbReference type="EC" id="7.2.2.12"/>
    </reaction>
</comment>
<dbReference type="GO" id="GO:0046872">
    <property type="term" value="F:metal ion binding"/>
    <property type="evidence" value="ECO:0007669"/>
    <property type="project" value="UniProtKB-KW"/>
</dbReference>
<dbReference type="InterPro" id="IPR023214">
    <property type="entry name" value="HAD_sf"/>
</dbReference>
<dbReference type="InterPro" id="IPR008250">
    <property type="entry name" value="ATPase_P-typ_transduc_dom_A_sf"/>
</dbReference>
<feature type="domain" description="P-type ATPase A" evidence="10">
    <location>
        <begin position="198"/>
        <end position="293"/>
    </location>
</feature>
<dbReference type="Gene3D" id="3.40.1110.10">
    <property type="entry name" value="Calcium-transporting ATPase, cytoplasmic domain N"/>
    <property type="match status" value="1"/>
</dbReference>
<evidence type="ECO:0000313" key="12">
    <source>
        <dbReference type="Proteomes" id="UP000009047"/>
    </source>
</evidence>
<dbReference type="InterPro" id="IPR027256">
    <property type="entry name" value="P-typ_ATPase_IB"/>
</dbReference>
<comment type="subcellular location">
    <subcellularLocation>
        <location evidence="9">Cell membrane</location>
    </subcellularLocation>
    <subcellularLocation>
        <location evidence="1">Membrane</location>
    </subcellularLocation>
</comment>
<keyword evidence="12" id="KW-1185">Reference proteome</keyword>
<dbReference type="Pfam" id="PF00702">
    <property type="entry name" value="Hydrolase"/>
    <property type="match status" value="1"/>
</dbReference>
<evidence type="ECO:0000256" key="5">
    <source>
        <dbReference type="ARBA" id="ARBA00022989"/>
    </source>
</evidence>
<dbReference type="GO" id="GO:0005886">
    <property type="term" value="C:plasma membrane"/>
    <property type="evidence" value="ECO:0007669"/>
    <property type="project" value="UniProtKB-SubCell"/>
</dbReference>
<dbReference type="PROSITE" id="PS01229">
    <property type="entry name" value="COF_2"/>
    <property type="match status" value="1"/>
</dbReference>
<dbReference type="GO" id="GO:0016887">
    <property type="term" value="F:ATP hydrolysis activity"/>
    <property type="evidence" value="ECO:0007669"/>
    <property type="project" value="InterPro"/>
</dbReference>
<dbReference type="SFLD" id="SFLDS00003">
    <property type="entry name" value="Haloacid_Dehalogenase"/>
    <property type="match status" value="1"/>
</dbReference>
<reference evidence="11 12" key="1">
    <citation type="journal article" date="2010" name="Stand. Genomic Sci.">
        <title>Complete genome sequence of Desulfarculus baarsii type strain (2st14).</title>
        <authorList>
            <person name="Sun H."/>
            <person name="Spring S."/>
            <person name="Lapidus A."/>
            <person name="Davenport K."/>
            <person name="Del Rio T.G."/>
            <person name="Tice H."/>
            <person name="Nolan M."/>
            <person name="Copeland A."/>
            <person name="Cheng J.F."/>
            <person name="Lucas S."/>
            <person name="Tapia R."/>
            <person name="Goodwin L."/>
            <person name="Pitluck S."/>
            <person name="Ivanova N."/>
            <person name="Pagani I."/>
            <person name="Mavromatis K."/>
            <person name="Ovchinnikova G."/>
            <person name="Pati A."/>
            <person name="Chen A."/>
            <person name="Palaniappan K."/>
            <person name="Hauser L."/>
            <person name="Chang Y.J."/>
            <person name="Jeffries C.D."/>
            <person name="Detter J.C."/>
            <person name="Han C."/>
            <person name="Rohde M."/>
            <person name="Brambilla E."/>
            <person name="Goker M."/>
            <person name="Woyke T."/>
            <person name="Bristow J."/>
            <person name="Eisen J.A."/>
            <person name="Markowitz V."/>
            <person name="Hugenholtz P."/>
            <person name="Kyrpides N.C."/>
            <person name="Klenk H.P."/>
            <person name="Land M."/>
        </authorList>
    </citation>
    <scope>NUCLEOTIDE SEQUENCE [LARGE SCALE GENOMIC DNA]</scope>
    <source>
        <strain evidence="12">ATCC 33931 / DSM 2075 / LMG 7858 / VKM B-1802 / 2st14</strain>
    </source>
</reference>
<keyword evidence="9" id="KW-1003">Cell membrane</keyword>
<dbReference type="PRINTS" id="PR00119">
    <property type="entry name" value="CATATPASE"/>
</dbReference>
<evidence type="ECO:0000256" key="3">
    <source>
        <dbReference type="ARBA" id="ARBA00022692"/>
    </source>
</evidence>
<dbReference type="PANTHER" id="PTHR48085:SF5">
    <property type="entry name" value="CADMIUM_ZINC-TRANSPORTING ATPASE HMA4-RELATED"/>
    <property type="match status" value="1"/>
</dbReference>
<dbReference type="STRING" id="644282.Deba_0552"/>
<evidence type="ECO:0000256" key="7">
    <source>
        <dbReference type="ARBA" id="ARBA00039097"/>
    </source>
</evidence>
<evidence type="ECO:0000256" key="2">
    <source>
        <dbReference type="ARBA" id="ARBA00006024"/>
    </source>
</evidence>
<name>E1QED8_DESB2</name>
<keyword evidence="9" id="KW-0547">Nucleotide-binding</keyword>
<dbReference type="GO" id="GO:0005524">
    <property type="term" value="F:ATP binding"/>
    <property type="evidence" value="ECO:0007669"/>
    <property type="project" value="UniProtKB-UniRule"/>
</dbReference>
<proteinExistence type="inferred from homology"/>
<organism evidence="11 12">
    <name type="scientific">Desulfarculus baarsii (strain ATCC 33931 / DSM 2075 / LMG 7858 / VKM B-1802 / 2st14)</name>
    <dbReference type="NCBI Taxonomy" id="644282"/>
    <lineage>
        <taxon>Bacteria</taxon>
        <taxon>Pseudomonadati</taxon>
        <taxon>Thermodesulfobacteriota</taxon>
        <taxon>Desulfarculia</taxon>
        <taxon>Desulfarculales</taxon>
        <taxon>Desulfarculaceae</taxon>
        <taxon>Desulfarculus</taxon>
    </lineage>
</organism>
<evidence type="ECO:0000256" key="8">
    <source>
        <dbReference type="ARBA" id="ARBA00047308"/>
    </source>
</evidence>
<keyword evidence="5" id="KW-1133">Transmembrane helix</keyword>
<dbReference type="PANTHER" id="PTHR48085">
    <property type="entry name" value="CADMIUM/ZINC-TRANSPORTING ATPASE HMA2-RELATED"/>
    <property type="match status" value="1"/>
</dbReference>
<evidence type="ECO:0000256" key="6">
    <source>
        <dbReference type="ARBA" id="ARBA00023136"/>
    </source>
</evidence>
<dbReference type="RefSeq" id="WP_013257379.1">
    <property type="nucleotide sequence ID" value="NC_014365.1"/>
</dbReference>
<keyword evidence="6" id="KW-0472">Membrane</keyword>
<dbReference type="InterPro" id="IPR044492">
    <property type="entry name" value="P_typ_ATPase_HD_dom"/>
</dbReference>
<dbReference type="Proteomes" id="UP000009047">
    <property type="component" value="Chromosome"/>
</dbReference>
<keyword evidence="3" id="KW-0812">Transmembrane</keyword>
<dbReference type="InterPro" id="IPR059000">
    <property type="entry name" value="ATPase_P-type_domA"/>
</dbReference>
<dbReference type="PROSITE" id="PS00154">
    <property type="entry name" value="ATPASE_E1_E2"/>
    <property type="match status" value="1"/>
</dbReference>
<dbReference type="Gene3D" id="3.40.50.1000">
    <property type="entry name" value="HAD superfamily/HAD-like"/>
    <property type="match status" value="1"/>
</dbReference>
<keyword evidence="4" id="KW-1278">Translocase</keyword>
<evidence type="ECO:0000256" key="9">
    <source>
        <dbReference type="RuleBase" id="RU362081"/>
    </source>
</evidence>
<sequence>MPSAKNLGRGPSVVHEANGRIRLRGRLFADPALDHAYVEAMIMALPGVIEARLNAGAACLVARHDGRPGVREAILAALGDLPDEAFLPGRRRKREGLDKAAALGLLALGAKRLPRPLGGLLSWLAAAPVIAGGLETLINRGLKVEVLDAAAVSALLLRGDYRAAGAIVALLALGRHLEQTSEEKSSALLKSLLAVGDEDVSVERDGAEIRQPAAKLAIGDIVVCGPGDKIVVDGQVTWGQAELNQSSITGEARPVAVEVGDRVISGATVQDGKIKIRAQQVGRHTAMARVGSFIETAVRHQSEPEKRSARLADRLTPVSLGLAGGLLLLTGDTRRAVSVLTVDFGCALKLAAPLAVKTAMYNAGRRGVLIKGARALEALSRVDAVVFDKTGTITHGDLEVTDVVPLDGMSAEELLALAAGAEEHYSHPVGRAVVRAARRRGLPQPALSQVDFIVAHGVSAYVADQRVLVGSLHFLAEDEGVDCSTAEGLCASLRDQGKSILYVGHENHLEGVIALRDRLRPEAGAVLAGLRAAGVEELVVLTGDHRQTAQALARDLPQLDAVRWELRPEDKAAIVAELQARGRVVAFVGDGVNDAPALVTADVGVCMPAGAELARDAAQVVLLQDDLWGLLSARQLAARFQATVGQSFFAAIGLNCAIMLAAAAGRLSPLGAALLHNLSTIGILGHAAAANLRPAETGPRALPQERVS</sequence>
<evidence type="ECO:0000256" key="1">
    <source>
        <dbReference type="ARBA" id="ARBA00004370"/>
    </source>
</evidence>
<dbReference type="SUPFAM" id="SSF81653">
    <property type="entry name" value="Calcium ATPase, transduction domain A"/>
    <property type="match status" value="1"/>
</dbReference>
<evidence type="ECO:0000256" key="4">
    <source>
        <dbReference type="ARBA" id="ARBA00022967"/>
    </source>
</evidence>
<dbReference type="EMBL" id="CP002085">
    <property type="protein sequence ID" value="ADK83924.1"/>
    <property type="molecule type" value="Genomic_DNA"/>
</dbReference>
<dbReference type="Gene3D" id="2.70.150.10">
    <property type="entry name" value="Calcium-transporting ATPase, cytoplasmic transduction domain A"/>
    <property type="match status" value="1"/>
</dbReference>
<dbReference type="EC" id="7.2.2.12" evidence="7"/>
<comment type="similarity">
    <text evidence="2 9">Belongs to the cation transport ATPase (P-type) (TC 3.A.3) family. Type IB subfamily.</text>
</comment>
<gene>
    <name evidence="11" type="ordered locus">Deba_0552</name>
</gene>